<evidence type="ECO:0000313" key="2">
    <source>
        <dbReference type="Proteomes" id="UP000010846"/>
    </source>
</evidence>
<dbReference type="PROSITE" id="PS51318">
    <property type="entry name" value="TAT"/>
    <property type="match status" value="1"/>
</dbReference>
<name>L0I9M8_HALRX</name>
<dbReference type="GeneID" id="14375166"/>
<dbReference type="RefSeq" id="WP_015300200.1">
    <property type="nucleotide sequence ID" value="NC_019964.1"/>
</dbReference>
<dbReference type="eggNOG" id="arCOG02918">
    <property type="taxonomic scope" value="Archaea"/>
</dbReference>
<sequence length="147" mass="15340">MSDDNNVLRRTVLKSTGAVVAGGGLVGASQAAAASPDSKASDDEAHVVEVGPARTECESIPLLPISVEVCVTFEDDNIEVCGILNDGTVKECVSLTDGNLCRNWKLSLFGNSVSMEACAATDLSEVTVTVEGCTWSGCESHTVTFKR</sequence>
<dbReference type="AlphaFoldDB" id="L0I9M8"/>
<dbReference type="HOGENOM" id="CLU_1763829_0_0_2"/>
<gene>
    <name evidence="1" type="ordered locus">Halru_0912</name>
</gene>
<evidence type="ECO:0000313" key="1">
    <source>
        <dbReference type="EMBL" id="AGB15533.1"/>
    </source>
</evidence>
<protein>
    <submittedName>
        <fullName evidence="1">Uncharacterized protein</fullName>
    </submittedName>
</protein>
<accession>L0I9M8</accession>
<reference evidence="1" key="1">
    <citation type="submission" date="2011-09" db="EMBL/GenBank/DDBJ databases">
        <title>Complete sequence of Halovivax ruber XH-70.</title>
        <authorList>
            <consortium name="US DOE Joint Genome Institute"/>
            <person name="Lucas S."/>
            <person name="Han J."/>
            <person name="Lapidus A."/>
            <person name="Cheng J.-F."/>
            <person name="Goodwin L."/>
            <person name="Pitluck S."/>
            <person name="Peters L."/>
            <person name="Mikhailova N."/>
            <person name="Davenport K."/>
            <person name="Detter J.C."/>
            <person name="Han C."/>
            <person name="Tapia R."/>
            <person name="Land M."/>
            <person name="Hauser L."/>
            <person name="Kyrpides N."/>
            <person name="Ivanova N."/>
            <person name="Pagani I."/>
            <person name="Sproer C."/>
            <person name="Anderson I."/>
            <person name="Woyke T."/>
        </authorList>
    </citation>
    <scope>NUCLEOTIDE SEQUENCE</scope>
    <source>
        <strain evidence="1">XH-70</strain>
    </source>
</reference>
<dbReference type="InterPro" id="IPR006311">
    <property type="entry name" value="TAT_signal"/>
</dbReference>
<proteinExistence type="predicted"/>
<organism evidence="1 2">
    <name type="scientific">Halovivax ruber (strain DSM 18193 / JCM 13892 / XH-70)</name>
    <dbReference type="NCBI Taxonomy" id="797302"/>
    <lineage>
        <taxon>Archaea</taxon>
        <taxon>Methanobacteriati</taxon>
        <taxon>Methanobacteriota</taxon>
        <taxon>Stenosarchaea group</taxon>
        <taxon>Halobacteria</taxon>
        <taxon>Halobacteriales</taxon>
        <taxon>Natrialbaceae</taxon>
        <taxon>Halovivax</taxon>
    </lineage>
</organism>
<dbReference type="EMBL" id="CP003050">
    <property type="protein sequence ID" value="AGB15533.1"/>
    <property type="molecule type" value="Genomic_DNA"/>
</dbReference>
<keyword evidence="2" id="KW-1185">Reference proteome</keyword>
<dbReference type="Proteomes" id="UP000010846">
    <property type="component" value="Chromosome"/>
</dbReference>
<dbReference type="KEGG" id="hru:Halru_0912"/>